<sequence length="166" mass="18053">MANRFVPPKKLLQTTLHCSSSVRPLNATAPPSLTALSPLTLKDKPTTTTTFSNSIINLDDTKSLFSSLSTTELLCSAINLQVAAVKPVVDLGMWVMNSKLMNAVNTCPGKQRKVHDVAGNAKNVAEMTPNKKILSFPTSIQIRTEKSYTTPICIRTKDKQLAHSSK</sequence>
<proteinExistence type="predicted"/>
<evidence type="ECO:0000313" key="2">
    <source>
        <dbReference type="Proteomes" id="UP000828048"/>
    </source>
</evidence>
<name>A0ACB7YEY0_9ERIC</name>
<gene>
    <name evidence="1" type="ORF">Vadar_019575</name>
</gene>
<organism evidence="1 2">
    <name type="scientific">Vaccinium darrowii</name>
    <dbReference type="NCBI Taxonomy" id="229202"/>
    <lineage>
        <taxon>Eukaryota</taxon>
        <taxon>Viridiplantae</taxon>
        <taxon>Streptophyta</taxon>
        <taxon>Embryophyta</taxon>
        <taxon>Tracheophyta</taxon>
        <taxon>Spermatophyta</taxon>
        <taxon>Magnoliopsida</taxon>
        <taxon>eudicotyledons</taxon>
        <taxon>Gunneridae</taxon>
        <taxon>Pentapetalae</taxon>
        <taxon>asterids</taxon>
        <taxon>Ericales</taxon>
        <taxon>Ericaceae</taxon>
        <taxon>Vaccinioideae</taxon>
        <taxon>Vaccinieae</taxon>
        <taxon>Vaccinium</taxon>
    </lineage>
</organism>
<dbReference type="EMBL" id="CM037158">
    <property type="protein sequence ID" value="KAH7852020.1"/>
    <property type="molecule type" value="Genomic_DNA"/>
</dbReference>
<keyword evidence="2" id="KW-1185">Reference proteome</keyword>
<protein>
    <submittedName>
        <fullName evidence="1">Uncharacterized protein</fullName>
    </submittedName>
</protein>
<accession>A0ACB7YEY0</accession>
<evidence type="ECO:0000313" key="1">
    <source>
        <dbReference type="EMBL" id="KAH7852020.1"/>
    </source>
</evidence>
<reference evidence="1 2" key="1">
    <citation type="journal article" date="2021" name="Hortic Res">
        <title>High-quality reference genome and annotation aids understanding of berry development for evergreen blueberry (Vaccinium darrowii).</title>
        <authorList>
            <person name="Yu J."/>
            <person name="Hulse-Kemp A.M."/>
            <person name="Babiker E."/>
            <person name="Staton M."/>
        </authorList>
    </citation>
    <scope>NUCLEOTIDE SEQUENCE [LARGE SCALE GENOMIC DNA]</scope>
    <source>
        <strain evidence="2">cv. NJ 8807/NJ 8810</strain>
        <tissue evidence="1">Young leaf</tissue>
    </source>
</reference>
<comment type="caution">
    <text evidence="1">The sequence shown here is derived from an EMBL/GenBank/DDBJ whole genome shotgun (WGS) entry which is preliminary data.</text>
</comment>
<dbReference type="Proteomes" id="UP000828048">
    <property type="component" value="Chromosome 8"/>
</dbReference>